<dbReference type="Proteomes" id="UP001551329">
    <property type="component" value="Unassembled WGS sequence"/>
</dbReference>
<dbReference type="Pfam" id="PF21806">
    <property type="entry name" value="DUF6879"/>
    <property type="match status" value="1"/>
</dbReference>
<evidence type="ECO:0000259" key="1">
    <source>
        <dbReference type="Pfam" id="PF21806"/>
    </source>
</evidence>
<evidence type="ECO:0000313" key="2">
    <source>
        <dbReference type="EMBL" id="MEU7070668.1"/>
    </source>
</evidence>
<dbReference type="RefSeq" id="WP_358471821.1">
    <property type="nucleotide sequence ID" value="NZ_JBEZAE010000005.1"/>
</dbReference>
<evidence type="ECO:0000313" key="3">
    <source>
        <dbReference type="Proteomes" id="UP001551329"/>
    </source>
</evidence>
<gene>
    <name evidence="2" type="ORF">AB0A88_11045</name>
</gene>
<protein>
    <submittedName>
        <fullName evidence="2">DUF6879 family protein</fullName>
    </submittedName>
</protein>
<reference evidence="2 3" key="1">
    <citation type="submission" date="2024-06" db="EMBL/GenBank/DDBJ databases">
        <title>The Natural Products Discovery Center: Release of the First 8490 Sequenced Strains for Exploring Actinobacteria Biosynthetic Diversity.</title>
        <authorList>
            <person name="Kalkreuter E."/>
            <person name="Kautsar S.A."/>
            <person name="Yang D."/>
            <person name="Bader C.D."/>
            <person name="Teijaro C.N."/>
            <person name="Fluegel L."/>
            <person name="Davis C.M."/>
            <person name="Simpson J.R."/>
            <person name="Lauterbach L."/>
            <person name="Steele A.D."/>
            <person name="Gui C."/>
            <person name="Meng S."/>
            <person name="Li G."/>
            <person name="Viehrig K."/>
            <person name="Ye F."/>
            <person name="Su P."/>
            <person name="Kiefer A.F."/>
            <person name="Nichols A."/>
            <person name="Cepeda A.J."/>
            <person name="Yan W."/>
            <person name="Fan B."/>
            <person name="Jiang Y."/>
            <person name="Adhikari A."/>
            <person name="Zheng C.-J."/>
            <person name="Schuster L."/>
            <person name="Cowan T.M."/>
            <person name="Smanski M.J."/>
            <person name="Chevrette M.G."/>
            <person name="De Carvalho L.P.S."/>
            <person name="Shen B."/>
        </authorList>
    </citation>
    <scope>NUCLEOTIDE SEQUENCE [LARGE SCALE GENOMIC DNA]</scope>
    <source>
        <strain evidence="2 3">NPDC045974</strain>
    </source>
</reference>
<dbReference type="InterPro" id="IPR049244">
    <property type="entry name" value="DUF6879"/>
</dbReference>
<sequence length="209" mass="23962">MRELFEDADGVRIGQAAYQADFGERFWRIGPEGFWKLERMQSYDEGDFPSWLAFRRGEWDESLRLIEESRPEYAEYYGKIAEAGFRHRRVRIVERPLDPYVQWELNILHVKNGYGEDVAVLDAERVAPYETDGPLPELCVLGDEAVYIVEYTPEGVPDGALVFTRPDVVAKARAFVRELYAAGEELGSYFPREIAHLEPPRAAAAEGRV</sequence>
<dbReference type="EMBL" id="JBEZAE010000005">
    <property type="protein sequence ID" value="MEU7070668.1"/>
    <property type="molecule type" value="Genomic_DNA"/>
</dbReference>
<accession>A0ABV3C954</accession>
<comment type="caution">
    <text evidence="2">The sequence shown here is derived from an EMBL/GenBank/DDBJ whole genome shotgun (WGS) entry which is preliminary data.</text>
</comment>
<organism evidence="2 3">
    <name type="scientific">Streptomyces narbonensis</name>
    <dbReference type="NCBI Taxonomy" id="67333"/>
    <lineage>
        <taxon>Bacteria</taxon>
        <taxon>Bacillati</taxon>
        <taxon>Actinomycetota</taxon>
        <taxon>Actinomycetes</taxon>
        <taxon>Kitasatosporales</taxon>
        <taxon>Streptomycetaceae</taxon>
        <taxon>Streptomyces</taxon>
    </lineage>
</organism>
<name>A0ABV3C954_9ACTN</name>
<proteinExistence type="predicted"/>
<keyword evidence="3" id="KW-1185">Reference proteome</keyword>
<feature type="domain" description="DUF6879" evidence="1">
    <location>
        <begin position="22"/>
        <end position="190"/>
    </location>
</feature>